<dbReference type="InterPro" id="IPR056988">
    <property type="entry name" value="Zn_ribbon_pln"/>
</dbReference>
<proteinExistence type="predicted"/>
<reference evidence="4" key="2">
    <citation type="journal article" date="2018" name="BMC Genomics">
        <title>A manually annotated Actinidia chinensis var. chinensis (kiwifruit) genome highlights the challenges associated with draft genomes and gene prediction in plants.</title>
        <authorList>
            <person name="Pilkington S.M."/>
            <person name="Crowhurst R."/>
            <person name="Hilario E."/>
            <person name="Nardozza S."/>
            <person name="Fraser L."/>
            <person name="Peng Y."/>
            <person name="Gunaseelan K."/>
            <person name="Simpson R."/>
            <person name="Tahir J."/>
            <person name="Deroles S.C."/>
            <person name="Templeton K."/>
            <person name="Luo Z."/>
            <person name="Davy M."/>
            <person name="Cheng C."/>
            <person name="McNeilage M."/>
            <person name="Scaglione D."/>
            <person name="Liu Y."/>
            <person name="Zhang Q."/>
            <person name="Datson P."/>
            <person name="De Silva N."/>
            <person name="Gardiner S.E."/>
            <person name="Bassett H."/>
            <person name="Chagne D."/>
            <person name="McCallum J."/>
            <person name="Dzierzon H."/>
            <person name="Deng C."/>
            <person name="Wang Y.Y."/>
            <person name="Barron L."/>
            <person name="Manako K."/>
            <person name="Bowen J."/>
            <person name="Foster T.M."/>
            <person name="Erridge Z.A."/>
            <person name="Tiffin H."/>
            <person name="Waite C.N."/>
            <person name="Davies K.M."/>
            <person name="Grierson E.P."/>
            <person name="Laing W.A."/>
            <person name="Kirk R."/>
            <person name="Chen X."/>
            <person name="Wood M."/>
            <person name="Montefiori M."/>
            <person name="Brummell D.A."/>
            <person name="Schwinn K.E."/>
            <person name="Catanach A."/>
            <person name="Fullerton C."/>
            <person name="Li D."/>
            <person name="Meiyalaghan S."/>
            <person name="Nieuwenhuizen N."/>
            <person name="Read N."/>
            <person name="Prakash R."/>
            <person name="Hunter D."/>
            <person name="Zhang H."/>
            <person name="McKenzie M."/>
            <person name="Knabel M."/>
            <person name="Harris A."/>
            <person name="Allan A.C."/>
            <person name="Gleave A."/>
            <person name="Chen A."/>
            <person name="Janssen B.J."/>
            <person name="Plunkett B."/>
            <person name="Ampomah-Dwamena C."/>
            <person name="Voogd C."/>
            <person name="Leif D."/>
            <person name="Lafferty D."/>
            <person name="Souleyre E.J.F."/>
            <person name="Varkonyi-Gasic E."/>
            <person name="Gambi F."/>
            <person name="Hanley J."/>
            <person name="Yao J.L."/>
            <person name="Cheung J."/>
            <person name="David K.M."/>
            <person name="Warren B."/>
            <person name="Marsh K."/>
            <person name="Snowden K.C."/>
            <person name="Lin-Wang K."/>
            <person name="Brian L."/>
            <person name="Martinez-Sanchez M."/>
            <person name="Wang M."/>
            <person name="Ileperuma N."/>
            <person name="Macnee N."/>
            <person name="Campin R."/>
            <person name="McAtee P."/>
            <person name="Drummond R.S.M."/>
            <person name="Espley R.V."/>
            <person name="Ireland H.S."/>
            <person name="Wu R."/>
            <person name="Atkinson R.G."/>
            <person name="Karunairetnam S."/>
            <person name="Bulley S."/>
            <person name="Chunkath S."/>
            <person name="Hanley Z."/>
            <person name="Storey R."/>
            <person name="Thrimawithana A.H."/>
            <person name="Thomson S."/>
            <person name="David C."/>
            <person name="Testolin R."/>
            <person name="Huang H."/>
            <person name="Hellens R.P."/>
            <person name="Schaffer R.J."/>
        </authorList>
    </citation>
    <scope>NUCLEOTIDE SEQUENCE [LARGE SCALE GENOMIC DNA]</scope>
    <source>
        <strain evidence="4">cv. Red5</strain>
    </source>
</reference>
<gene>
    <name evidence="3" type="ORF">CEY00_Acc07478</name>
</gene>
<feature type="compositionally biased region" description="Polar residues" evidence="1">
    <location>
        <begin position="152"/>
        <end position="168"/>
    </location>
</feature>
<dbReference type="InParanoid" id="A0A2R6RC96"/>
<evidence type="ECO:0000259" key="2">
    <source>
        <dbReference type="PROSITE" id="PS50076"/>
    </source>
</evidence>
<dbReference type="SMART" id="SM00271">
    <property type="entry name" value="DnaJ"/>
    <property type="match status" value="1"/>
</dbReference>
<dbReference type="OrthoDB" id="10250354at2759"/>
<sequence>MEPHGSSGTGAEAERWLLIAEKLLAGRDLVGSKTFAIRARDAEPRLEAAEQILAVADTLIAGDKRIDGGSRDWYAVLQLPHLAADPDLVAAHYRRLAVLLNPHRNRLAFADHAMKLVSDAWSVLSNPSKKSLYDNELVILSNIVQEPHEQEQPQNAPRKSPRNVSNHNNKSRNVEEESEIPNNHDVNLTNNHDLNSTFWTACPYCYNMYEYAGIYVDCSLRCQNCQRAFHGTKILEPPPIVEGKEMYFCCWGFYPLGVSSSKSDKNKGGGLSWSPFSPMFSGPQFGERKDGVEDNVNVAGQMNVNNAGKNSEPRIYIDDQDVYVEISESDEESDDDWGSTRQKKKTKTTKEKGSTGKNIKKPQAQKAQNVKVGSGNDLQGGYVMQEFMGAPNVSNAEASRKAAANNPNKFPKQWGRLDLNVEFSNEIEESAPGMSRVNAPGMSRGIASGMSSGIAPGMNRGNASGMGRGNGAGNGEEDGIEGIGFFEGLDEFLSSLPILKS</sequence>
<accession>A0A2R6RC96</accession>
<dbReference type="AlphaFoldDB" id="A0A2R6RC96"/>
<comment type="caution">
    <text evidence="3">The sequence shown here is derived from an EMBL/GenBank/DDBJ whole genome shotgun (WGS) entry which is preliminary data.</text>
</comment>
<dbReference type="InterPro" id="IPR053052">
    <property type="entry name" value="Imprinting_Balance_Reg"/>
</dbReference>
<feature type="region of interest" description="Disordered" evidence="1">
    <location>
        <begin position="145"/>
        <end position="187"/>
    </location>
</feature>
<protein>
    <submittedName>
        <fullName evidence="3">DnaJ subfamily B member like</fullName>
    </submittedName>
</protein>
<dbReference type="InterPro" id="IPR001623">
    <property type="entry name" value="DnaJ_domain"/>
</dbReference>
<dbReference type="CDD" id="cd06257">
    <property type="entry name" value="DnaJ"/>
    <property type="match status" value="1"/>
</dbReference>
<dbReference type="OMA" id="SGFWTAC"/>
<evidence type="ECO:0000256" key="1">
    <source>
        <dbReference type="SAM" id="MobiDB-lite"/>
    </source>
</evidence>
<feature type="compositionally biased region" description="Acidic residues" evidence="1">
    <location>
        <begin position="327"/>
        <end position="337"/>
    </location>
</feature>
<evidence type="ECO:0000313" key="4">
    <source>
        <dbReference type="Proteomes" id="UP000241394"/>
    </source>
</evidence>
<dbReference type="SUPFAM" id="SSF46565">
    <property type="entry name" value="Chaperone J-domain"/>
    <property type="match status" value="1"/>
</dbReference>
<reference evidence="3 4" key="1">
    <citation type="submission" date="2017-07" db="EMBL/GenBank/DDBJ databases">
        <title>An improved, manually edited Actinidia chinensis var. chinensis (kiwifruit) genome highlights the challenges associated with draft genomes and gene prediction in plants.</title>
        <authorList>
            <person name="Pilkington S."/>
            <person name="Crowhurst R."/>
            <person name="Hilario E."/>
            <person name="Nardozza S."/>
            <person name="Fraser L."/>
            <person name="Peng Y."/>
            <person name="Gunaseelan K."/>
            <person name="Simpson R."/>
            <person name="Tahir J."/>
            <person name="Deroles S."/>
            <person name="Templeton K."/>
            <person name="Luo Z."/>
            <person name="Davy M."/>
            <person name="Cheng C."/>
            <person name="Mcneilage M."/>
            <person name="Scaglione D."/>
            <person name="Liu Y."/>
            <person name="Zhang Q."/>
            <person name="Datson P."/>
            <person name="De Silva N."/>
            <person name="Gardiner S."/>
            <person name="Bassett H."/>
            <person name="Chagne D."/>
            <person name="Mccallum J."/>
            <person name="Dzierzon H."/>
            <person name="Deng C."/>
            <person name="Wang Y.-Y."/>
            <person name="Barron N."/>
            <person name="Manako K."/>
            <person name="Bowen J."/>
            <person name="Foster T."/>
            <person name="Erridge Z."/>
            <person name="Tiffin H."/>
            <person name="Waite C."/>
            <person name="Davies K."/>
            <person name="Grierson E."/>
            <person name="Laing W."/>
            <person name="Kirk R."/>
            <person name="Chen X."/>
            <person name="Wood M."/>
            <person name="Montefiori M."/>
            <person name="Brummell D."/>
            <person name="Schwinn K."/>
            <person name="Catanach A."/>
            <person name="Fullerton C."/>
            <person name="Li D."/>
            <person name="Meiyalaghan S."/>
            <person name="Nieuwenhuizen N."/>
            <person name="Read N."/>
            <person name="Prakash R."/>
            <person name="Hunter D."/>
            <person name="Zhang H."/>
            <person name="Mckenzie M."/>
            <person name="Knabel M."/>
            <person name="Harris A."/>
            <person name="Allan A."/>
            <person name="Chen A."/>
            <person name="Janssen B."/>
            <person name="Plunkett B."/>
            <person name="Dwamena C."/>
            <person name="Voogd C."/>
            <person name="Leif D."/>
            <person name="Lafferty D."/>
            <person name="Souleyre E."/>
            <person name="Varkonyi-Gasic E."/>
            <person name="Gambi F."/>
            <person name="Hanley J."/>
            <person name="Yao J.-L."/>
            <person name="Cheung J."/>
            <person name="David K."/>
            <person name="Warren B."/>
            <person name="Marsh K."/>
            <person name="Snowden K."/>
            <person name="Lin-Wang K."/>
            <person name="Brian L."/>
            <person name="Martinez-Sanchez M."/>
            <person name="Wang M."/>
            <person name="Ileperuma N."/>
            <person name="Macnee N."/>
            <person name="Campin R."/>
            <person name="Mcatee P."/>
            <person name="Drummond R."/>
            <person name="Espley R."/>
            <person name="Ireland H."/>
            <person name="Wu R."/>
            <person name="Atkinson R."/>
            <person name="Karunairetnam S."/>
            <person name="Bulley S."/>
            <person name="Chunkath S."/>
            <person name="Hanley Z."/>
            <person name="Storey R."/>
            <person name="Thrimawithana A."/>
            <person name="Thomson S."/>
            <person name="David C."/>
            <person name="Testolin R."/>
        </authorList>
    </citation>
    <scope>NUCLEOTIDE SEQUENCE [LARGE SCALE GENOMIC DNA]</scope>
    <source>
        <strain evidence="4">cv. Red5</strain>
        <tissue evidence="3">Young leaf</tissue>
    </source>
</reference>
<dbReference type="Gene3D" id="1.10.287.110">
    <property type="entry name" value="DnaJ domain"/>
    <property type="match status" value="1"/>
</dbReference>
<dbReference type="PROSITE" id="PS50076">
    <property type="entry name" value="DNAJ_2"/>
    <property type="match status" value="1"/>
</dbReference>
<name>A0A2R6RC96_ACTCC</name>
<dbReference type="PANTHER" id="PTHR45496:SF19">
    <property type="entry name" value="J DOMAIN-CONTAINING PROTEIN"/>
    <property type="match status" value="1"/>
</dbReference>
<evidence type="ECO:0000313" key="3">
    <source>
        <dbReference type="EMBL" id="PSS26187.1"/>
    </source>
</evidence>
<dbReference type="InterPro" id="IPR036869">
    <property type="entry name" value="J_dom_sf"/>
</dbReference>
<dbReference type="Pfam" id="PF00226">
    <property type="entry name" value="DnaJ"/>
    <property type="match status" value="1"/>
</dbReference>
<feature type="region of interest" description="Disordered" evidence="1">
    <location>
        <begin position="327"/>
        <end position="373"/>
    </location>
</feature>
<dbReference type="PANTHER" id="PTHR45496">
    <property type="entry name" value="CHAPERONE DNAJ-DOMAIN SUPERFAMILY PROTEIN"/>
    <property type="match status" value="1"/>
</dbReference>
<dbReference type="STRING" id="1590841.A0A2R6RC96"/>
<organism evidence="3 4">
    <name type="scientific">Actinidia chinensis var. chinensis</name>
    <name type="common">Chinese soft-hair kiwi</name>
    <dbReference type="NCBI Taxonomy" id="1590841"/>
    <lineage>
        <taxon>Eukaryota</taxon>
        <taxon>Viridiplantae</taxon>
        <taxon>Streptophyta</taxon>
        <taxon>Embryophyta</taxon>
        <taxon>Tracheophyta</taxon>
        <taxon>Spermatophyta</taxon>
        <taxon>Magnoliopsida</taxon>
        <taxon>eudicotyledons</taxon>
        <taxon>Gunneridae</taxon>
        <taxon>Pentapetalae</taxon>
        <taxon>asterids</taxon>
        <taxon>Ericales</taxon>
        <taxon>Actinidiaceae</taxon>
        <taxon>Actinidia</taxon>
    </lineage>
</organism>
<feature type="domain" description="J" evidence="2">
    <location>
        <begin position="72"/>
        <end position="137"/>
    </location>
</feature>
<dbReference type="FunCoup" id="A0A2R6RC96">
    <property type="interactions" value="2255"/>
</dbReference>
<dbReference type="EMBL" id="NKQK01000007">
    <property type="protein sequence ID" value="PSS26187.1"/>
    <property type="molecule type" value="Genomic_DNA"/>
</dbReference>
<dbReference type="Gramene" id="PSS26187">
    <property type="protein sequence ID" value="PSS26187"/>
    <property type="gene ID" value="CEY00_Acc07478"/>
</dbReference>
<dbReference type="Pfam" id="PF23551">
    <property type="entry name" value="Zn_ribbon_20"/>
    <property type="match status" value="1"/>
</dbReference>
<dbReference type="Proteomes" id="UP000241394">
    <property type="component" value="Chromosome LG7"/>
</dbReference>
<keyword evidence="4" id="KW-1185">Reference proteome</keyword>